<name>A0ABQ4R4J2_9HYPH</name>
<accession>A0ABQ4R4J2</accession>
<proteinExistence type="predicted"/>
<dbReference type="EMBL" id="BPQH01000014">
    <property type="protein sequence ID" value="GJD51709.1"/>
    <property type="molecule type" value="Genomic_DNA"/>
</dbReference>
<protein>
    <submittedName>
        <fullName evidence="2">Uncharacterized protein</fullName>
    </submittedName>
</protein>
<reference evidence="2" key="2">
    <citation type="submission" date="2021-08" db="EMBL/GenBank/DDBJ databases">
        <authorList>
            <person name="Tani A."/>
            <person name="Ola A."/>
            <person name="Ogura Y."/>
            <person name="Katsura K."/>
            <person name="Hayashi T."/>
        </authorList>
    </citation>
    <scope>NUCLEOTIDE SEQUENCE</scope>
    <source>
        <strain evidence="2">KCTC 52305</strain>
    </source>
</reference>
<reference evidence="2" key="1">
    <citation type="journal article" date="2021" name="Front. Microbiol.">
        <title>Comprehensive Comparative Genomics and Phenotyping of Methylobacterium Species.</title>
        <authorList>
            <person name="Alessa O."/>
            <person name="Ogura Y."/>
            <person name="Fujitani Y."/>
            <person name="Takami H."/>
            <person name="Hayashi T."/>
            <person name="Sahin N."/>
            <person name="Tani A."/>
        </authorList>
    </citation>
    <scope>NUCLEOTIDE SEQUENCE</scope>
    <source>
        <strain evidence="2">KCTC 52305</strain>
    </source>
</reference>
<dbReference type="Proteomes" id="UP001055167">
    <property type="component" value="Unassembled WGS sequence"/>
</dbReference>
<evidence type="ECO:0000256" key="1">
    <source>
        <dbReference type="SAM" id="MobiDB-lite"/>
    </source>
</evidence>
<feature type="compositionally biased region" description="Low complexity" evidence="1">
    <location>
        <begin position="1"/>
        <end position="11"/>
    </location>
</feature>
<comment type="caution">
    <text evidence="2">The sequence shown here is derived from an EMBL/GenBank/DDBJ whole genome shotgun (WGS) entry which is preliminary data.</text>
</comment>
<evidence type="ECO:0000313" key="3">
    <source>
        <dbReference type="Proteomes" id="UP001055167"/>
    </source>
</evidence>
<sequence length="93" mass="9189">MAATAGRSAARIGRHAARGRRAGQEPRLTAGSGCAAGRRTGSAAWSTPLAHPAGRIKPRIEPRGRPAAPGGPGPHRGAVPSGRFEGSPPGAAG</sequence>
<evidence type="ECO:0000313" key="2">
    <source>
        <dbReference type="EMBL" id="GJD51709.1"/>
    </source>
</evidence>
<feature type="region of interest" description="Disordered" evidence="1">
    <location>
        <begin position="1"/>
        <end position="93"/>
    </location>
</feature>
<keyword evidence="3" id="KW-1185">Reference proteome</keyword>
<feature type="compositionally biased region" description="Basic residues" evidence="1">
    <location>
        <begin position="12"/>
        <end position="21"/>
    </location>
</feature>
<gene>
    <name evidence="2" type="ORF">OPKNFCMD_4464</name>
</gene>
<organism evidence="2 3">
    <name type="scientific">Methylobacterium crusticola</name>
    <dbReference type="NCBI Taxonomy" id="1697972"/>
    <lineage>
        <taxon>Bacteria</taxon>
        <taxon>Pseudomonadati</taxon>
        <taxon>Pseudomonadota</taxon>
        <taxon>Alphaproteobacteria</taxon>
        <taxon>Hyphomicrobiales</taxon>
        <taxon>Methylobacteriaceae</taxon>
        <taxon>Methylobacterium</taxon>
    </lineage>
</organism>